<dbReference type="Proteomes" id="UP000054630">
    <property type="component" value="Unassembled WGS sequence"/>
</dbReference>
<reference evidence="1 2" key="1">
    <citation type="submission" date="2015-01" db="EMBL/GenBank/DDBJ databases">
        <title>Evolution of Trichinella species and genotypes.</title>
        <authorList>
            <person name="Korhonen P.K."/>
            <person name="Edoardo P."/>
            <person name="Giuseppe L.R."/>
            <person name="Gasser R.B."/>
        </authorList>
    </citation>
    <scope>NUCLEOTIDE SEQUENCE [LARGE SCALE GENOMIC DNA]</scope>
    <source>
        <strain evidence="1">ISS37</strain>
    </source>
</reference>
<accession>A0A0V0SCG7</accession>
<evidence type="ECO:0000313" key="1">
    <source>
        <dbReference type="EMBL" id="KRX24401.1"/>
    </source>
</evidence>
<dbReference type="AlphaFoldDB" id="A0A0V0SCG7"/>
<comment type="caution">
    <text evidence="1">The sequence shown here is derived from an EMBL/GenBank/DDBJ whole genome shotgun (WGS) entry which is preliminary data.</text>
</comment>
<sequence length="85" mass="9866">MCYYLSAKTSDGMNSTLMRLEILSSTLCDPFQSKLPKCNAIRWQSEFHKTNHVSNSISAANMISWKNVTKFMTSQWRIFSLYCEN</sequence>
<evidence type="ECO:0000313" key="2">
    <source>
        <dbReference type="Proteomes" id="UP000054630"/>
    </source>
</evidence>
<proteinExistence type="predicted"/>
<gene>
    <name evidence="1" type="ORF">T07_1894</name>
</gene>
<protein>
    <submittedName>
        <fullName evidence="1">Uncharacterized protein</fullName>
    </submittedName>
</protein>
<name>A0A0V0SCG7_9BILA</name>
<dbReference type="OrthoDB" id="10375136at2759"/>
<organism evidence="1 2">
    <name type="scientific">Trichinella nelsoni</name>
    <dbReference type="NCBI Taxonomy" id="6336"/>
    <lineage>
        <taxon>Eukaryota</taxon>
        <taxon>Metazoa</taxon>
        <taxon>Ecdysozoa</taxon>
        <taxon>Nematoda</taxon>
        <taxon>Enoplea</taxon>
        <taxon>Dorylaimia</taxon>
        <taxon>Trichinellida</taxon>
        <taxon>Trichinellidae</taxon>
        <taxon>Trichinella</taxon>
    </lineage>
</organism>
<keyword evidence="2" id="KW-1185">Reference proteome</keyword>
<dbReference type="EMBL" id="JYDL01000018">
    <property type="protein sequence ID" value="KRX24401.1"/>
    <property type="molecule type" value="Genomic_DNA"/>
</dbReference>